<proteinExistence type="predicted"/>
<dbReference type="EC" id="2.4.-.-" evidence="3"/>
<name>A0AAW9R8S2_9GAMM</name>
<dbReference type="RefSeq" id="WP_337335930.1">
    <property type="nucleotide sequence ID" value="NZ_JBBDHC010000016.1"/>
</dbReference>
<keyword evidence="3" id="KW-0808">Transferase</keyword>
<feature type="domain" description="Glycosyl transferase family 1" evidence="1">
    <location>
        <begin position="179"/>
        <end position="318"/>
    </location>
</feature>
<accession>A0AAW9R8S2</accession>
<dbReference type="EMBL" id="JBBDHC010000016">
    <property type="protein sequence ID" value="MEJ1250196.1"/>
    <property type="molecule type" value="Genomic_DNA"/>
</dbReference>
<dbReference type="InterPro" id="IPR028098">
    <property type="entry name" value="Glyco_trans_4-like_N"/>
</dbReference>
<dbReference type="SUPFAM" id="SSF53756">
    <property type="entry name" value="UDP-Glycosyltransferase/glycogen phosphorylase"/>
    <property type="match status" value="1"/>
</dbReference>
<dbReference type="Gene3D" id="3.40.50.2000">
    <property type="entry name" value="Glycogen Phosphorylase B"/>
    <property type="match status" value="2"/>
</dbReference>
<dbReference type="Pfam" id="PF13439">
    <property type="entry name" value="Glyco_transf_4"/>
    <property type="match status" value="1"/>
</dbReference>
<dbReference type="PANTHER" id="PTHR12526:SF638">
    <property type="entry name" value="SPORE COAT PROTEIN SA"/>
    <property type="match status" value="1"/>
</dbReference>
<keyword evidence="3" id="KW-0328">Glycosyltransferase</keyword>
<reference evidence="3 4" key="1">
    <citation type="journal article" date="2016" name="Antonie Van Leeuwenhoek">
        <title>Denitratimonas tolerans gen. nov., sp. nov., a denitrifying bacterium isolated from a bioreactor for tannery wastewater treatment.</title>
        <authorList>
            <person name="Han S.I."/>
            <person name="Kim J.O."/>
            <person name="Lee Y.R."/>
            <person name="Ekpeghere K.I."/>
            <person name="Koh S.C."/>
            <person name="Whang K.S."/>
        </authorList>
    </citation>
    <scope>NUCLEOTIDE SEQUENCE [LARGE SCALE GENOMIC DNA]</scope>
    <source>
        <strain evidence="3 4">KACC 17565</strain>
    </source>
</reference>
<evidence type="ECO:0000259" key="2">
    <source>
        <dbReference type="Pfam" id="PF13439"/>
    </source>
</evidence>
<evidence type="ECO:0000259" key="1">
    <source>
        <dbReference type="Pfam" id="PF00534"/>
    </source>
</evidence>
<dbReference type="AlphaFoldDB" id="A0AAW9R8S2"/>
<sequence length="364" mass="39341">MQLLPALESGGVERSTIEIAQALSRAGHRALVVSAGGRLVPELEAAGGTHFTLAIGRKSPFVLRQVFALRRLIERQRPDVVHARSRLPAWIAQFALRGLRGPRPAVVTTVHGLNSVSAYSAILTRGERVVCVSETVRRHVLTHYPKVDPQALRVIERGIDPAAFPRGHRASEAWRAAFFAQHPALAGRPWFVLPGRGTRLKGHAEALALIARLRARGGEAALLLQGVVEPGRERYVDELRAEAARLGVGDRVAFAPPRPDIREVMAESLAVLQLSSRPEAFGRTVTEALSLGVPVLGWDHGGVGELLGRGFPEGAVARDDLDALCGRALAWLARRPQPAPFEAFSLDAMQAATLAVYAEVRDGR</sequence>
<evidence type="ECO:0000313" key="4">
    <source>
        <dbReference type="Proteomes" id="UP001364472"/>
    </source>
</evidence>
<dbReference type="GO" id="GO:0016757">
    <property type="term" value="F:glycosyltransferase activity"/>
    <property type="evidence" value="ECO:0007669"/>
    <property type="project" value="UniProtKB-KW"/>
</dbReference>
<protein>
    <submittedName>
        <fullName evidence="3">Glycosyltransferase</fullName>
        <ecNumber evidence="3">2.4.-.-</ecNumber>
    </submittedName>
</protein>
<dbReference type="InterPro" id="IPR001296">
    <property type="entry name" value="Glyco_trans_1"/>
</dbReference>
<gene>
    <name evidence="3" type="ORF">WB794_10995</name>
</gene>
<comment type="caution">
    <text evidence="3">The sequence shown here is derived from an EMBL/GenBank/DDBJ whole genome shotgun (WGS) entry which is preliminary data.</text>
</comment>
<dbReference type="Pfam" id="PF00534">
    <property type="entry name" value="Glycos_transf_1"/>
    <property type="match status" value="1"/>
</dbReference>
<keyword evidence="4" id="KW-1185">Reference proteome</keyword>
<feature type="domain" description="Glycosyltransferase subfamily 4-like N-terminal" evidence="2">
    <location>
        <begin position="10"/>
        <end position="162"/>
    </location>
</feature>
<dbReference type="PANTHER" id="PTHR12526">
    <property type="entry name" value="GLYCOSYLTRANSFERASE"/>
    <property type="match status" value="1"/>
</dbReference>
<dbReference type="GO" id="GO:1901135">
    <property type="term" value="P:carbohydrate derivative metabolic process"/>
    <property type="evidence" value="ECO:0007669"/>
    <property type="project" value="UniProtKB-ARBA"/>
</dbReference>
<dbReference type="Proteomes" id="UP001364472">
    <property type="component" value="Unassembled WGS sequence"/>
</dbReference>
<evidence type="ECO:0000313" key="3">
    <source>
        <dbReference type="EMBL" id="MEJ1250196.1"/>
    </source>
</evidence>
<organism evidence="3 4">
    <name type="scientific">Denitratimonas tolerans</name>
    <dbReference type="NCBI Taxonomy" id="1338420"/>
    <lineage>
        <taxon>Bacteria</taxon>
        <taxon>Pseudomonadati</taxon>
        <taxon>Pseudomonadota</taxon>
        <taxon>Gammaproteobacteria</taxon>
        <taxon>Lysobacterales</taxon>
        <taxon>Lysobacteraceae</taxon>
        <taxon>Denitratimonas</taxon>
    </lineage>
</organism>